<keyword evidence="3" id="KW-1185">Reference proteome</keyword>
<dbReference type="STRING" id="1325130.HFN_1255"/>
<protein>
    <submittedName>
        <fullName evidence="2">Uncharacterized protein</fullName>
    </submittedName>
</protein>
<keyword evidence="1" id="KW-0472">Membrane</keyword>
<reference evidence="2 3" key="1">
    <citation type="journal article" date="2013" name="Genome Announc.">
        <title>Draft Genome Sequence of Helicobacter fennelliae Strain MRY12-0050, Isolated from a Bacteremia Patient.</title>
        <authorList>
            <person name="Rimbara E."/>
            <person name="Matsui M."/>
            <person name="Mori S."/>
            <person name="Suzuki S."/>
            <person name="Suzuki M."/>
            <person name="Kim H."/>
            <person name="Sekizuka T."/>
            <person name="Kuroda M."/>
            <person name="Shibayama K."/>
        </authorList>
    </citation>
    <scope>NUCLEOTIDE SEQUENCE [LARGE SCALE GENOMIC DNA]</scope>
    <source>
        <strain evidence="2 3">MRY12-0050</strain>
    </source>
</reference>
<feature type="transmembrane region" description="Helical" evidence="1">
    <location>
        <begin position="102"/>
        <end position="124"/>
    </location>
</feature>
<organism evidence="2 3">
    <name type="scientific">Helicobacter fennelliae MRY12-0050</name>
    <dbReference type="NCBI Taxonomy" id="1325130"/>
    <lineage>
        <taxon>Bacteria</taxon>
        <taxon>Pseudomonadati</taxon>
        <taxon>Campylobacterota</taxon>
        <taxon>Epsilonproteobacteria</taxon>
        <taxon>Campylobacterales</taxon>
        <taxon>Helicobacteraceae</taxon>
        <taxon>Helicobacter</taxon>
    </lineage>
</organism>
<keyword evidence="1" id="KW-0812">Transmembrane</keyword>
<comment type="caution">
    <text evidence="2">The sequence shown here is derived from an EMBL/GenBank/DDBJ whole genome shotgun (WGS) entry which is preliminary data.</text>
</comment>
<dbReference type="Proteomes" id="UP000018143">
    <property type="component" value="Unassembled WGS sequence"/>
</dbReference>
<gene>
    <name evidence="2" type="ORF">HFN_1255</name>
</gene>
<keyword evidence="1" id="KW-1133">Transmembrane helix</keyword>
<sequence>MLLEQIAEVDKNEMMSIDLLEHKAKTWTKSDIFAHFGVLNNPKITDTSHYNHIYEKTPKTLEIIQKWLDCFVNHFDLVADSPSSLPRLLSFYFFLFSKTTQIALFLAFIFSFEYGLISVDFFLFGNF</sequence>
<dbReference type="RefSeq" id="WP_023949719.1">
    <property type="nucleotide sequence ID" value="NZ_BASD01000031.1"/>
</dbReference>
<accession>T1D479</accession>
<proteinExistence type="predicted"/>
<evidence type="ECO:0000256" key="1">
    <source>
        <dbReference type="SAM" id="Phobius"/>
    </source>
</evidence>
<name>T1D479_9HELI</name>
<evidence type="ECO:0000313" key="3">
    <source>
        <dbReference type="Proteomes" id="UP000018143"/>
    </source>
</evidence>
<dbReference type="EMBL" id="BASD01000031">
    <property type="protein sequence ID" value="GAD20011.1"/>
    <property type="molecule type" value="Genomic_DNA"/>
</dbReference>
<dbReference type="AlphaFoldDB" id="T1D479"/>
<dbReference type="OrthoDB" id="9804725at2"/>
<evidence type="ECO:0000313" key="2">
    <source>
        <dbReference type="EMBL" id="GAD20011.1"/>
    </source>
</evidence>